<sequence length="521" mass="56920">MNRIEEHLQLAARANSTPNSFAHFDANEEIPSQARATRRHGDISYYSHGLGEAVFLLLSGDTQLFASRQGNLRLHARTSDIQVAVRGPGPGCVITTYVMAVKVNFRATPLGALAEALLFPDRLPETARALKTFIQILKRQGLSYPMPAQTLRQSTGVKNIKLALMTLTDTLDAEMRERSASFSLDIQDCDPALETEFDTRTLPQINLATLIHPPLRARSQTTHRDRLTRLTRRGGVALLVGPPGTFKTETSKQVAVEQGLHLVIAKGSPGVEDRDFIGAVYPTAAGPAWVDGPISRAFLLAAKKPTLLLIDEVLRYLPETLNVLIGALDAISTAEALAVGIPQEMLSGGERHYLLPLPNGEHLACPVQNLTWVMTTNLGQDHLQTADRLDGALLSRIDLTLEYREADERTARALYLQVAGDERIADVAFETELVTRQALSTPGALPLRALDARKTIALIKEVRTLVEDGEELAVAFMEAFETVALPYCCPRDPQTGTLEEAVKEALLGALREQVLDDLQAA</sequence>
<geneLocation type="plasmid" evidence="2 3">
    <name>P3</name>
</geneLocation>
<dbReference type="InterPro" id="IPR003593">
    <property type="entry name" value="AAA+_ATPase"/>
</dbReference>
<dbReference type="InterPro" id="IPR027417">
    <property type="entry name" value="P-loop_NTPase"/>
</dbReference>
<dbReference type="HOGENOM" id="CLU_473062_0_0_0"/>
<protein>
    <submittedName>
        <fullName evidence="2">ATPase associated with various cellular activities AAA_5</fullName>
    </submittedName>
</protein>
<dbReference type="SUPFAM" id="SSF52540">
    <property type="entry name" value="P-loop containing nucleoside triphosphate hydrolases"/>
    <property type="match status" value="1"/>
</dbReference>
<dbReference type="AlphaFoldDB" id="H8H360"/>
<dbReference type="PATRIC" id="fig|745776.4.peg.3925"/>
<accession>H8H360</accession>
<evidence type="ECO:0000313" key="3">
    <source>
        <dbReference type="Proteomes" id="UP000007575"/>
    </source>
</evidence>
<feature type="domain" description="AAA+ ATPase" evidence="1">
    <location>
        <begin position="233"/>
        <end position="407"/>
    </location>
</feature>
<dbReference type="RefSeq" id="WP_014682867.1">
    <property type="nucleotide sequence ID" value="NC_017771.1"/>
</dbReference>
<dbReference type="OrthoDB" id="54057at2"/>
<dbReference type="KEGG" id="dgo:DGo_PC0165"/>
<dbReference type="GO" id="GO:0016887">
    <property type="term" value="F:ATP hydrolysis activity"/>
    <property type="evidence" value="ECO:0007669"/>
    <property type="project" value="InterPro"/>
</dbReference>
<dbReference type="Pfam" id="PF07728">
    <property type="entry name" value="AAA_5"/>
    <property type="match status" value="1"/>
</dbReference>
<dbReference type="GO" id="GO:0005524">
    <property type="term" value="F:ATP binding"/>
    <property type="evidence" value="ECO:0007669"/>
    <property type="project" value="InterPro"/>
</dbReference>
<dbReference type="SMART" id="SM00382">
    <property type="entry name" value="AAA"/>
    <property type="match status" value="1"/>
</dbReference>
<keyword evidence="3" id="KW-1185">Reference proteome</keyword>
<reference evidence="2 3" key="1">
    <citation type="journal article" date="2012" name="PLoS ONE">
        <title>Genome sequence and transcriptome analysis of the radioresistant bacterium Deinococcus gobiensis: insights into the extreme environmental adaptations.</title>
        <authorList>
            <person name="Yuan M."/>
            <person name="Chen M."/>
            <person name="Zhang W."/>
            <person name="Lu W."/>
            <person name="Wang J."/>
            <person name="Yang M."/>
            <person name="Zhao P."/>
            <person name="Tang R."/>
            <person name="Li X."/>
            <person name="Hao Y."/>
            <person name="Zhou Z."/>
            <person name="Zhan Y."/>
            <person name="Yu H."/>
            <person name="Teng C."/>
            <person name="Yan Y."/>
            <person name="Ping S."/>
            <person name="Wang Y."/>
            <person name="Lin M."/>
        </authorList>
    </citation>
    <scope>NUCLEOTIDE SEQUENCE [LARGE SCALE GENOMIC DNA]</scope>
    <source>
        <strain evidence="3">DSM 21396 / JCM 16679 / CGMCC 1.7299 / I-0</strain>
        <plasmid evidence="2">P3</plasmid>
    </source>
</reference>
<dbReference type="eggNOG" id="COG0714">
    <property type="taxonomic scope" value="Bacteria"/>
</dbReference>
<gene>
    <name evidence="2" type="ordered locus">DGo_PC0165</name>
</gene>
<dbReference type="EMBL" id="CP002194">
    <property type="protein sequence ID" value="AFD27957.1"/>
    <property type="molecule type" value="Genomic_DNA"/>
</dbReference>
<evidence type="ECO:0000313" key="2">
    <source>
        <dbReference type="EMBL" id="AFD27957.1"/>
    </source>
</evidence>
<proteinExistence type="predicted"/>
<dbReference type="Proteomes" id="UP000007575">
    <property type="component" value="Plasmid P3"/>
</dbReference>
<dbReference type="InterPro" id="IPR011704">
    <property type="entry name" value="ATPase_dyneun-rel_AAA"/>
</dbReference>
<dbReference type="Gene3D" id="3.40.50.300">
    <property type="entry name" value="P-loop containing nucleotide triphosphate hydrolases"/>
    <property type="match status" value="1"/>
</dbReference>
<organism evidence="2 3">
    <name type="scientific">Deinococcus gobiensis (strain DSM 21396 / JCM 16679 / CGMCC 1.7299 / I-0)</name>
    <dbReference type="NCBI Taxonomy" id="745776"/>
    <lineage>
        <taxon>Bacteria</taxon>
        <taxon>Thermotogati</taxon>
        <taxon>Deinococcota</taxon>
        <taxon>Deinococci</taxon>
        <taxon>Deinococcales</taxon>
        <taxon>Deinococcaceae</taxon>
        <taxon>Deinococcus</taxon>
    </lineage>
</organism>
<evidence type="ECO:0000259" key="1">
    <source>
        <dbReference type="SMART" id="SM00382"/>
    </source>
</evidence>
<name>H8H360_DEIGI</name>
<keyword evidence="2" id="KW-0614">Plasmid</keyword>